<dbReference type="Gene3D" id="3.90.120.10">
    <property type="entry name" value="DNA Methylase, subunit A, domain 2"/>
    <property type="match status" value="1"/>
</dbReference>
<evidence type="ECO:0000313" key="1">
    <source>
        <dbReference type="EMBL" id="CAK9099442.1"/>
    </source>
</evidence>
<keyword evidence="2" id="KW-1185">Reference proteome</keyword>
<dbReference type="Gene3D" id="3.40.50.150">
    <property type="entry name" value="Vaccinia Virus protein VP39"/>
    <property type="match status" value="1"/>
</dbReference>
<accession>A0ABP0RJR7</accession>
<evidence type="ECO:0000313" key="2">
    <source>
        <dbReference type="Proteomes" id="UP001642464"/>
    </source>
</evidence>
<name>A0ABP0RJR7_9DINO</name>
<dbReference type="EMBL" id="CAXAMM010041451">
    <property type="protein sequence ID" value="CAK9099442.1"/>
    <property type="molecule type" value="Genomic_DNA"/>
</dbReference>
<dbReference type="InterPro" id="IPR029063">
    <property type="entry name" value="SAM-dependent_MTases_sf"/>
</dbReference>
<comment type="caution">
    <text evidence="1">The sequence shown here is derived from an EMBL/GenBank/DDBJ whole genome shotgun (WGS) entry which is preliminary data.</text>
</comment>
<gene>
    <name evidence="1" type="ORF">SCF082_LOCUS46575</name>
</gene>
<organism evidence="1 2">
    <name type="scientific">Durusdinium trenchii</name>
    <dbReference type="NCBI Taxonomy" id="1381693"/>
    <lineage>
        <taxon>Eukaryota</taxon>
        <taxon>Sar</taxon>
        <taxon>Alveolata</taxon>
        <taxon>Dinophyceae</taxon>
        <taxon>Suessiales</taxon>
        <taxon>Symbiodiniaceae</taxon>
        <taxon>Durusdinium</taxon>
    </lineage>
</organism>
<proteinExistence type="predicted"/>
<reference evidence="1 2" key="1">
    <citation type="submission" date="2024-02" db="EMBL/GenBank/DDBJ databases">
        <authorList>
            <person name="Chen Y."/>
            <person name="Shah S."/>
            <person name="Dougan E. K."/>
            <person name="Thang M."/>
            <person name="Chan C."/>
        </authorList>
    </citation>
    <scope>NUCLEOTIDE SEQUENCE [LARGE SCALE GENOMIC DNA]</scope>
</reference>
<dbReference type="SUPFAM" id="SSF53335">
    <property type="entry name" value="S-adenosyl-L-methionine-dependent methyltransferases"/>
    <property type="match status" value="1"/>
</dbReference>
<dbReference type="Proteomes" id="UP001642464">
    <property type="component" value="Unassembled WGS sequence"/>
</dbReference>
<sequence>MIEWDNASQAELMLIAKETNACLFSDIGGFFRPELQSTVADLKDNPAMSVEILAPLLASGRLMRSAADCLYHGRLCSLKTAQKHIAGTSCIPYSRRGVQLGHKDDATIYAIAFIGLRLLLQESDITLENVVGADFSLYERFLGHLYYFETHEICPTTLGWAFARPRMFCRMRHKEKVLEEISPLASFSKLFWRAINYTWREIFFAHKPEYHTELCIDSELEKELQCAQQRPSSQQCGLPAVSMDDPLCFRKVLTEGEELFLRSYMLKWPDSVYQLNQNPDTSFQSHSSGKALPTIIKNCSIMYWANASPERWISGTEAVCTQGFPIHPEVTRALPAETRLCSFHTKRQERSTRHMWCQAGNSMNCLVMGLLNFHSSMCWKPVHVPDLLSNIRAGRLFLWKKSLEEVSLGSKGSAKGIGVSDAAATDDEMDPDYFNLGGKGQGQKRKCEHELELAHSSLPRRRMIGKQEDTSAASLSFALRKQLLLRGRLHPNSGQPAMNGGGAAFRLGIGGA</sequence>
<protein>
    <submittedName>
        <fullName evidence="1">Uncharacterized protein</fullName>
    </submittedName>
</protein>